<dbReference type="RefSeq" id="WP_274114447.1">
    <property type="nucleotide sequence ID" value="NZ_JAPCKI010000022.1"/>
</dbReference>
<gene>
    <name evidence="1" type="ORF">OIN59_23670</name>
</gene>
<evidence type="ECO:0000313" key="1">
    <source>
        <dbReference type="EMBL" id="MDD2180445.1"/>
    </source>
</evidence>
<proteinExistence type="predicted"/>
<keyword evidence="2" id="KW-1185">Reference proteome</keyword>
<dbReference type="Proteomes" id="UP001148932">
    <property type="component" value="Unassembled WGS sequence"/>
</dbReference>
<organism evidence="1 2">
    <name type="scientific">Acidovorax benzenivorans</name>
    <dbReference type="NCBI Taxonomy" id="2987520"/>
    <lineage>
        <taxon>Bacteria</taxon>
        <taxon>Pseudomonadati</taxon>
        <taxon>Pseudomonadota</taxon>
        <taxon>Betaproteobacteria</taxon>
        <taxon>Burkholderiales</taxon>
        <taxon>Comamonadaceae</taxon>
        <taxon>Acidovorax</taxon>
    </lineage>
</organism>
<comment type="caution">
    <text evidence="1">The sequence shown here is derived from an EMBL/GenBank/DDBJ whole genome shotgun (WGS) entry which is preliminary data.</text>
</comment>
<name>A0ABT5S472_9BURK</name>
<dbReference type="EMBL" id="JAPCKI010000022">
    <property type="protein sequence ID" value="MDD2180445.1"/>
    <property type="molecule type" value="Genomic_DNA"/>
</dbReference>
<sequence length="103" mass="11643">MKNIQVIDGAVNCVYDIFAATDEEFALIFPDGQDIAFIDEVYERSSNDASLNRAFEAIWARRIVKADAMGIQGQLFYELEAKKVFYPTRRDEEAANPDGSSLR</sequence>
<accession>A0ABT5S472</accession>
<protein>
    <recommendedName>
        <fullName evidence="3">DUF1488 domain-containing protein</fullName>
    </recommendedName>
</protein>
<reference evidence="1" key="1">
    <citation type="submission" date="2022-10" db="EMBL/GenBank/DDBJ databases">
        <title>Description of microaerobic benzene degrading bacteria.</title>
        <authorList>
            <person name="Bedics A."/>
            <person name="Tancsics A."/>
            <person name="Banerjee S."/>
        </authorList>
    </citation>
    <scope>NUCLEOTIDE SEQUENCE</scope>
    <source>
        <strain evidence="1">D2M1</strain>
    </source>
</reference>
<evidence type="ECO:0000313" key="2">
    <source>
        <dbReference type="Proteomes" id="UP001148932"/>
    </source>
</evidence>
<evidence type="ECO:0008006" key="3">
    <source>
        <dbReference type="Google" id="ProtNLM"/>
    </source>
</evidence>